<feature type="chain" id="PRO_5045737448" description="Lipoprotein" evidence="1">
    <location>
        <begin position="25"/>
        <end position="517"/>
    </location>
</feature>
<gene>
    <name evidence="2" type="ORF">JY651_27045</name>
</gene>
<keyword evidence="3" id="KW-1185">Reference proteome</keyword>
<organism evidence="2 3">
    <name type="scientific">Pyxidicoccus parkwayensis</name>
    <dbReference type="NCBI Taxonomy" id="2813578"/>
    <lineage>
        <taxon>Bacteria</taxon>
        <taxon>Pseudomonadati</taxon>
        <taxon>Myxococcota</taxon>
        <taxon>Myxococcia</taxon>
        <taxon>Myxococcales</taxon>
        <taxon>Cystobacterineae</taxon>
        <taxon>Myxococcaceae</taxon>
        <taxon>Pyxidicoccus</taxon>
    </lineage>
</organism>
<proteinExistence type="predicted"/>
<evidence type="ECO:0000313" key="3">
    <source>
        <dbReference type="Proteomes" id="UP000662747"/>
    </source>
</evidence>
<accession>A0ABX7NJG2</accession>
<protein>
    <recommendedName>
        <fullName evidence="4">Lipoprotein</fullName>
    </recommendedName>
</protein>
<sequence>MMTSPGRLASAALVLLVTAAGCMTGPYNGTTTADSVVGKSFLFQGYYNEPNTTISLQVLKTPDADPSVAANWIQFATAVTETSPTTFNSTDPIYYWSVNAAPVPNIFTTARWPTGGLVKVRGIAKDPDGDINLYTFDEVTFGDCLGEHINDDWATVGIECQGVGLNRSAFVSTALSPVTSATPPNYLGRKGDISTVETEQYYAQIQAPASFTAFRTRYGFASGDITATYYNDGDLGIGREMHCRTFSAANGQGVACYVRNYGVLNGQPSFGGDPTSALSDAVNRVNSFATVAMVFEPPANTANSVKFMVFDGPSGVRVPTAKLDSTGQHVSVPNNCLTCHGINSYYDSSTNSVSGAAKFLPFDVFSFKYSTASGFTQAAQADALRRLNQLVSFTSPTQATSEFITGLYAPKAVGDSTAVANNTYVPVDWTTNKRKGLALYNGVVKQYCRTCHMSATVPSYDFLQEDDFHNFKTSINADVCGAGHEMPQAEHVMRKFWNSGARAYLDLGLGLNSPCKP</sequence>
<evidence type="ECO:0008006" key="4">
    <source>
        <dbReference type="Google" id="ProtNLM"/>
    </source>
</evidence>
<evidence type="ECO:0000313" key="2">
    <source>
        <dbReference type="EMBL" id="QSQ19005.1"/>
    </source>
</evidence>
<dbReference type="Proteomes" id="UP000662747">
    <property type="component" value="Chromosome"/>
</dbReference>
<dbReference type="EMBL" id="CP071090">
    <property type="protein sequence ID" value="QSQ19005.1"/>
    <property type="molecule type" value="Genomic_DNA"/>
</dbReference>
<name>A0ABX7NJG2_9BACT</name>
<feature type="signal peptide" evidence="1">
    <location>
        <begin position="1"/>
        <end position="24"/>
    </location>
</feature>
<reference evidence="2 3" key="1">
    <citation type="submission" date="2021-02" db="EMBL/GenBank/DDBJ databases">
        <title>De Novo genome assembly of isolated myxobacteria.</title>
        <authorList>
            <person name="Stevens D.C."/>
        </authorList>
    </citation>
    <scope>NUCLEOTIDE SEQUENCE [LARGE SCALE GENOMIC DNA]</scope>
    <source>
        <strain evidence="3">SCPEA02</strain>
    </source>
</reference>
<dbReference type="PROSITE" id="PS51257">
    <property type="entry name" value="PROKAR_LIPOPROTEIN"/>
    <property type="match status" value="1"/>
</dbReference>
<dbReference type="RefSeq" id="WP_206720593.1">
    <property type="nucleotide sequence ID" value="NZ_CP071090.1"/>
</dbReference>
<keyword evidence="1" id="KW-0732">Signal</keyword>
<evidence type="ECO:0000256" key="1">
    <source>
        <dbReference type="SAM" id="SignalP"/>
    </source>
</evidence>